<keyword evidence="1" id="KW-1133">Transmembrane helix</keyword>
<dbReference type="EMBL" id="QGKW02000717">
    <property type="protein sequence ID" value="KAF2600455.1"/>
    <property type="molecule type" value="Genomic_DNA"/>
</dbReference>
<feature type="transmembrane region" description="Helical" evidence="1">
    <location>
        <begin position="20"/>
        <end position="41"/>
    </location>
</feature>
<organism evidence="2 3">
    <name type="scientific">Brassica cretica</name>
    <name type="common">Mustard</name>
    <dbReference type="NCBI Taxonomy" id="69181"/>
    <lineage>
        <taxon>Eukaryota</taxon>
        <taxon>Viridiplantae</taxon>
        <taxon>Streptophyta</taxon>
        <taxon>Embryophyta</taxon>
        <taxon>Tracheophyta</taxon>
        <taxon>Spermatophyta</taxon>
        <taxon>Magnoliopsida</taxon>
        <taxon>eudicotyledons</taxon>
        <taxon>Gunneridae</taxon>
        <taxon>Pentapetalae</taxon>
        <taxon>rosids</taxon>
        <taxon>malvids</taxon>
        <taxon>Brassicales</taxon>
        <taxon>Brassicaceae</taxon>
        <taxon>Brassiceae</taxon>
        <taxon>Brassica</taxon>
    </lineage>
</organism>
<evidence type="ECO:0000313" key="2">
    <source>
        <dbReference type="EMBL" id="KAF2600455.1"/>
    </source>
</evidence>
<reference evidence="2" key="1">
    <citation type="submission" date="2019-12" db="EMBL/GenBank/DDBJ databases">
        <title>Genome sequencing and annotation of Brassica cretica.</title>
        <authorList>
            <person name="Studholme D.J."/>
            <person name="Sarris P.F."/>
        </authorList>
    </citation>
    <scope>NUCLEOTIDE SEQUENCE</scope>
    <source>
        <strain evidence="2">PFS-001/15</strain>
        <tissue evidence="2">Leaf</tissue>
    </source>
</reference>
<dbReference type="Proteomes" id="UP000712281">
    <property type="component" value="Unassembled WGS sequence"/>
</dbReference>
<accession>A0A8S9L197</accession>
<evidence type="ECO:0000256" key="1">
    <source>
        <dbReference type="SAM" id="Phobius"/>
    </source>
</evidence>
<protein>
    <submittedName>
        <fullName evidence="2">Uncharacterized protein</fullName>
    </submittedName>
</protein>
<name>A0A8S9L197_BRACR</name>
<keyword evidence="1" id="KW-0472">Membrane</keyword>
<proteinExistence type="predicted"/>
<comment type="caution">
    <text evidence="2">The sequence shown here is derived from an EMBL/GenBank/DDBJ whole genome shotgun (WGS) entry which is preliminary data.</text>
</comment>
<evidence type="ECO:0000313" key="3">
    <source>
        <dbReference type="Proteomes" id="UP000712281"/>
    </source>
</evidence>
<sequence>MAPSFGGLDVPEPFPTKYCIIGIVVALVIIGVGVLLYNCFFKRDRIGQAPMEVEMA</sequence>
<gene>
    <name evidence="2" type="ORF">F2Q68_00012252</name>
</gene>
<keyword evidence="1" id="KW-0812">Transmembrane</keyword>
<dbReference type="AlphaFoldDB" id="A0A8S9L197"/>